<dbReference type="Proteomes" id="UP001057134">
    <property type="component" value="Chromosome"/>
</dbReference>
<organism evidence="1 2">
    <name type="scientific">Paenibacillus konkukensis</name>
    <dbReference type="NCBI Taxonomy" id="2020716"/>
    <lineage>
        <taxon>Bacteria</taxon>
        <taxon>Bacillati</taxon>
        <taxon>Bacillota</taxon>
        <taxon>Bacilli</taxon>
        <taxon>Bacillales</taxon>
        <taxon>Paenibacillaceae</taxon>
        <taxon>Paenibacillus</taxon>
    </lineage>
</organism>
<evidence type="ECO:0000313" key="1">
    <source>
        <dbReference type="EMBL" id="UQZ81511.1"/>
    </source>
</evidence>
<gene>
    <name evidence="1" type="ORF">SK3146_00667</name>
</gene>
<dbReference type="EMBL" id="CP027059">
    <property type="protein sequence ID" value="UQZ81511.1"/>
    <property type="molecule type" value="Genomic_DNA"/>
</dbReference>
<sequence>MKSILHITAIDEGNGIDRRGFVAILPGEEDSTLQKQEKGNDLKLFLPFLRIT</sequence>
<dbReference type="RefSeq" id="WP_249863743.1">
    <property type="nucleotide sequence ID" value="NZ_CP027059.1"/>
</dbReference>
<reference evidence="1" key="1">
    <citation type="submission" date="2018-02" db="EMBL/GenBank/DDBJ databases">
        <authorList>
            <person name="Kim S.-K."/>
            <person name="Jung H.-I."/>
            <person name="Lee S.-W."/>
        </authorList>
    </citation>
    <scope>NUCLEOTIDE SEQUENCE</scope>
    <source>
        <strain evidence="1">SK3146</strain>
    </source>
</reference>
<accession>A0ABY4RGC4</accession>
<keyword evidence="2" id="KW-1185">Reference proteome</keyword>
<name>A0ABY4RGC4_9BACL</name>
<proteinExistence type="predicted"/>
<evidence type="ECO:0000313" key="2">
    <source>
        <dbReference type="Proteomes" id="UP001057134"/>
    </source>
</evidence>
<reference evidence="1" key="2">
    <citation type="journal article" date="2021" name="J Anim Sci Technol">
        <title>Complete genome sequence of Paenibacillus konkukensis sp. nov. SK3146 as a potential probiotic strain.</title>
        <authorList>
            <person name="Jung H.I."/>
            <person name="Park S."/>
            <person name="Niu K.M."/>
            <person name="Lee S.W."/>
            <person name="Kothari D."/>
            <person name="Yi K.J."/>
            <person name="Kim S.K."/>
        </authorList>
    </citation>
    <scope>NUCLEOTIDE SEQUENCE</scope>
    <source>
        <strain evidence="1">SK3146</strain>
    </source>
</reference>
<protein>
    <submittedName>
        <fullName evidence="1">Uncharacterized protein</fullName>
    </submittedName>
</protein>